<evidence type="ECO:0000313" key="2">
    <source>
        <dbReference type="Proteomes" id="UP000799770"/>
    </source>
</evidence>
<organism evidence="1 2">
    <name type="scientific">Lophiotrema nucula</name>
    <dbReference type="NCBI Taxonomy" id="690887"/>
    <lineage>
        <taxon>Eukaryota</taxon>
        <taxon>Fungi</taxon>
        <taxon>Dikarya</taxon>
        <taxon>Ascomycota</taxon>
        <taxon>Pezizomycotina</taxon>
        <taxon>Dothideomycetes</taxon>
        <taxon>Pleosporomycetidae</taxon>
        <taxon>Pleosporales</taxon>
        <taxon>Lophiotremataceae</taxon>
        <taxon>Lophiotrema</taxon>
    </lineage>
</organism>
<dbReference type="Proteomes" id="UP000799770">
    <property type="component" value="Unassembled WGS sequence"/>
</dbReference>
<sequence length="160" mass="17928">MQGRSFALRHEKLDWDEICNSLASWIDEALSLPLKGMPRDSFSLVFDGGPRTAQTVFDMVKQMAIFQDAREECFTRGLLHYTEGERRREWYISEGFPAAISDIVKGTSFISFEDALTGRPWDVSDILVGRDALSFQQWDESVAKSCSLPGGSRAGRALVA</sequence>
<name>A0A6A5YXT1_9PLEO</name>
<accession>A0A6A5YXT1</accession>
<evidence type="ECO:0000313" key="1">
    <source>
        <dbReference type="EMBL" id="KAF2111942.1"/>
    </source>
</evidence>
<reference evidence="1" key="1">
    <citation type="journal article" date="2020" name="Stud. Mycol.">
        <title>101 Dothideomycetes genomes: a test case for predicting lifestyles and emergence of pathogens.</title>
        <authorList>
            <person name="Haridas S."/>
            <person name="Albert R."/>
            <person name="Binder M."/>
            <person name="Bloem J."/>
            <person name="Labutti K."/>
            <person name="Salamov A."/>
            <person name="Andreopoulos B."/>
            <person name="Baker S."/>
            <person name="Barry K."/>
            <person name="Bills G."/>
            <person name="Bluhm B."/>
            <person name="Cannon C."/>
            <person name="Castanera R."/>
            <person name="Culley D."/>
            <person name="Daum C."/>
            <person name="Ezra D."/>
            <person name="Gonzalez J."/>
            <person name="Henrissat B."/>
            <person name="Kuo A."/>
            <person name="Liang C."/>
            <person name="Lipzen A."/>
            <person name="Lutzoni F."/>
            <person name="Magnuson J."/>
            <person name="Mondo S."/>
            <person name="Nolan M."/>
            <person name="Ohm R."/>
            <person name="Pangilinan J."/>
            <person name="Park H.-J."/>
            <person name="Ramirez L."/>
            <person name="Alfaro M."/>
            <person name="Sun H."/>
            <person name="Tritt A."/>
            <person name="Yoshinaga Y."/>
            <person name="Zwiers L.-H."/>
            <person name="Turgeon B."/>
            <person name="Goodwin S."/>
            <person name="Spatafora J."/>
            <person name="Crous P."/>
            <person name="Grigoriev I."/>
        </authorList>
    </citation>
    <scope>NUCLEOTIDE SEQUENCE</scope>
    <source>
        <strain evidence="1">CBS 627.86</strain>
    </source>
</reference>
<dbReference type="AlphaFoldDB" id="A0A6A5YXT1"/>
<proteinExistence type="predicted"/>
<keyword evidence="2" id="KW-1185">Reference proteome</keyword>
<gene>
    <name evidence="1" type="ORF">BDV96DRAFT_664958</name>
</gene>
<dbReference type="EMBL" id="ML977332">
    <property type="protein sequence ID" value="KAF2111942.1"/>
    <property type="molecule type" value="Genomic_DNA"/>
</dbReference>
<protein>
    <submittedName>
        <fullName evidence="1">Uncharacterized protein</fullName>
    </submittedName>
</protein>
<dbReference type="OrthoDB" id="3799754at2759"/>